<dbReference type="EMBL" id="LVEP01000013">
    <property type="protein sequence ID" value="OCB77928.1"/>
    <property type="molecule type" value="Genomic_DNA"/>
</dbReference>
<organism evidence="2 3">
    <name type="scientific">Flavobacterium crassostreae</name>
    <dbReference type="NCBI Taxonomy" id="1763534"/>
    <lineage>
        <taxon>Bacteria</taxon>
        <taxon>Pseudomonadati</taxon>
        <taxon>Bacteroidota</taxon>
        <taxon>Flavobacteriia</taxon>
        <taxon>Flavobacteriales</taxon>
        <taxon>Flavobacteriaceae</taxon>
        <taxon>Flavobacterium</taxon>
    </lineage>
</organism>
<protein>
    <recommendedName>
        <fullName evidence="1">Outer membrane protein beta-barrel domain-containing protein</fullName>
    </recommendedName>
</protein>
<proteinExistence type="predicted"/>
<dbReference type="InterPro" id="IPR025665">
    <property type="entry name" value="Beta-barrel_OMP_2"/>
</dbReference>
<gene>
    <name evidence="2" type="ORF">LPBF_02985</name>
</gene>
<comment type="caution">
    <text evidence="2">The sequence shown here is derived from an EMBL/GenBank/DDBJ whole genome shotgun (WGS) entry which is preliminary data.</text>
</comment>
<dbReference type="SUPFAM" id="SSF56925">
    <property type="entry name" value="OMPA-like"/>
    <property type="match status" value="1"/>
</dbReference>
<dbReference type="Pfam" id="PF13568">
    <property type="entry name" value="OMP_b-brl_2"/>
    <property type="match status" value="1"/>
</dbReference>
<dbReference type="RefSeq" id="WP_066332275.1">
    <property type="nucleotide sequence ID" value="NZ_CP017688.1"/>
</dbReference>
<accession>A0A1B9E7T6</accession>
<keyword evidence="3" id="KW-1185">Reference proteome</keyword>
<reference evidence="2 3" key="1">
    <citation type="submission" date="2016-03" db="EMBL/GenBank/DDBJ databases">
        <authorList>
            <person name="Ploux O."/>
        </authorList>
    </citation>
    <scope>NUCLEOTIDE SEQUENCE [LARGE SCALE GENOMIC DNA]</scope>
    <source>
        <strain evidence="2 3">LPB0076</strain>
    </source>
</reference>
<sequence length="187" mass="20132">MKKTGITSIAIVALVFNTQAQLVKFGLKAGVNYANATAAEVTIDKQNYQTAAIGSYHAGIVARVKLTDKFAVQPELIYTTEGASYKNAATQFKNELGYLSIPLLAQLTIGNVFILEAGPQAHFLVSQKNNFDLEDYNTFEFAAAAGLGVQLTKSVFVQGRYVMGVTDPSKNSDIKSATVQLSAGFFF</sequence>
<dbReference type="STRING" id="1763534.GCA_001831475_02622"/>
<dbReference type="InterPro" id="IPR011250">
    <property type="entry name" value="OMP/PagP_B-barrel"/>
</dbReference>
<evidence type="ECO:0000313" key="3">
    <source>
        <dbReference type="Proteomes" id="UP000093510"/>
    </source>
</evidence>
<dbReference type="OrthoDB" id="947434at2"/>
<evidence type="ECO:0000313" key="2">
    <source>
        <dbReference type="EMBL" id="OCB77928.1"/>
    </source>
</evidence>
<feature type="domain" description="Outer membrane protein beta-barrel" evidence="1">
    <location>
        <begin position="19"/>
        <end position="167"/>
    </location>
</feature>
<dbReference type="AlphaFoldDB" id="A0A1B9E7T6"/>
<name>A0A1B9E7T6_9FLAO</name>
<evidence type="ECO:0000259" key="1">
    <source>
        <dbReference type="Pfam" id="PF13568"/>
    </source>
</evidence>
<dbReference type="Proteomes" id="UP000093510">
    <property type="component" value="Unassembled WGS sequence"/>
</dbReference>